<sequence>MSAAFGEKEEGPPARAHVWTVAPPPRVTSRRRQHRLAGVVRAYVHACSLGKLGGVGRQWTSFWRGLANTIPLALKNDSTSLKKQHLKIPPQPTPKRFSDFFEAPLEWVSTCAGLSTCNQLVPGPGGGRQQQPTSPWGPRRCRRVQDCPPVTSWSRVLAGGRQQQPTSPWGPRRCRRVQDCPPVTSWSRVLAGDAGDGSSSPLPLGVPAGVDVCRTVHL</sequence>
<feature type="region of interest" description="Disordered" evidence="1">
    <location>
        <begin position="152"/>
        <end position="174"/>
    </location>
</feature>
<evidence type="ECO:0000256" key="1">
    <source>
        <dbReference type="SAM" id="MobiDB-lite"/>
    </source>
</evidence>
<evidence type="ECO:0000313" key="3">
    <source>
        <dbReference type="RefSeq" id="XP_072581445.1"/>
    </source>
</evidence>
<keyword evidence="2" id="KW-1185">Reference proteome</keyword>
<proteinExistence type="predicted"/>
<evidence type="ECO:0000313" key="2">
    <source>
        <dbReference type="Proteomes" id="UP001652641"/>
    </source>
</evidence>
<name>A0ABM4XTS7_VULVU</name>
<feature type="region of interest" description="Disordered" evidence="1">
    <location>
        <begin position="122"/>
        <end position="141"/>
    </location>
</feature>
<protein>
    <submittedName>
        <fullName evidence="3">Uncharacterized protein</fullName>
    </submittedName>
</protein>
<reference evidence="3" key="1">
    <citation type="submission" date="2025-08" db="UniProtKB">
        <authorList>
            <consortium name="RefSeq"/>
        </authorList>
    </citation>
    <scope>IDENTIFICATION</scope>
    <source>
        <tissue evidence="3">Cell line</tissue>
    </source>
</reference>
<organism evidence="2 3">
    <name type="scientific">Vulpes vulpes</name>
    <name type="common">Red fox</name>
    <dbReference type="NCBI Taxonomy" id="9627"/>
    <lineage>
        <taxon>Eukaryota</taxon>
        <taxon>Metazoa</taxon>
        <taxon>Chordata</taxon>
        <taxon>Craniata</taxon>
        <taxon>Vertebrata</taxon>
        <taxon>Euteleostomi</taxon>
        <taxon>Mammalia</taxon>
        <taxon>Eutheria</taxon>
        <taxon>Laurasiatheria</taxon>
        <taxon>Carnivora</taxon>
        <taxon>Caniformia</taxon>
        <taxon>Canidae</taxon>
        <taxon>Vulpes</taxon>
    </lineage>
</organism>
<dbReference type="GeneID" id="140594376"/>
<gene>
    <name evidence="3" type="primary">LOC140594376</name>
</gene>
<accession>A0ABM4XTS7</accession>
<dbReference type="RefSeq" id="XP_072581445.1">
    <property type="nucleotide sequence ID" value="XM_072725344.1"/>
</dbReference>
<dbReference type="Proteomes" id="UP001652641">
    <property type="component" value="Chromosome 11"/>
</dbReference>